<dbReference type="Proteomes" id="UP000627292">
    <property type="component" value="Unassembled WGS sequence"/>
</dbReference>
<keyword evidence="1" id="KW-0732">Signal</keyword>
<dbReference type="EMBL" id="BMIB01000001">
    <property type="protein sequence ID" value="GGH61361.1"/>
    <property type="molecule type" value="Genomic_DNA"/>
</dbReference>
<reference evidence="2" key="1">
    <citation type="journal article" date="2014" name="Int. J. Syst. Evol. Microbiol.">
        <title>Complete genome sequence of Corynebacterium casei LMG S-19264T (=DSM 44701T), isolated from a smear-ripened cheese.</title>
        <authorList>
            <consortium name="US DOE Joint Genome Institute (JGI-PGF)"/>
            <person name="Walter F."/>
            <person name="Albersmeier A."/>
            <person name="Kalinowski J."/>
            <person name="Ruckert C."/>
        </authorList>
    </citation>
    <scope>NUCLEOTIDE SEQUENCE</scope>
    <source>
        <strain evidence="2">CGMCC 1.15290</strain>
    </source>
</reference>
<comment type="caution">
    <text evidence="2">The sequence shown here is derived from an EMBL/GenBank/DDBJ whole genome shotgun (WGS) entry which is preliminary data.</text>
</comment>
<dbReference type="AlphaFoldDB" id="A0A917ISH1"/>
<gene>
    <name evidence="2" type="ORF">GCM10011379_10260</name>
</gene>
<evidence type="ECO:0000313" key="2">
    <source>
        <dbReference type="EMBL" id="GGH61361.1"/>
    </source>
</evidence>
<sequence length="184" mass="20886">MIRTIALLAFVSVLAVTPACKTAQTSTINSVHYDEQKNNTVLILLPYGNITLPGKWKDQGENSVSRQHYFSNEDSTTNIAVTKNPRRFYPFNQKQDSDQEFTHHFVAWDTAYFHETGRPTQIITDSSATTGFVLFDVSHPQSQSPKTTFLYGTKNGICYNLSGNSRKLTQAEFQAFLIRLFYDN</sequence>
<evidence type="ECO:0000313" key="3">
    <source>
        <dbReference type="Proteomes" id="UP000627292"/>
    </source>
</evidence>
<dbReference type="RefSeq" id="WP_188950894.1">
    <property type="nucleotide sequence ID" value="NZ_BMIB01000001.1"/>
</dbReference>
<feature type="chain" id="PRO_5037735435" evidence="1">
    <location>
        <begin position="22"/>
        <end position="184"/>
    </location>
</feature>
<name>A0A917ISH1_9BACT</name>
<organism evidence="2 3">
    <name type="scientific">Filimonas zeae</name>
    <dbReference type="NCBI Taxonomy" id="1737353"/>
    <lineage>
        <taxon>Bacteria</taxon>
        <taxon>Pseudomonadati</taxon>
        <taxon>Bacteroidota</taxon>
        <taxon>Chitinophagia</taxon>
        <taxon>Chitinophagales</taxon>
        <taxon>Chitinophagaceae</taxon>
        <taxon>Filimonas</taxon>
    </lineage>
</organism>
<keyword evidence="3" id="KW-1185">Reference proteome</keyword>
<accession>A0A917ISH1</accession>
<evidence type="ECO:0000256" key="1">
    <source>
        <dbReference type="SAM" id="SignalP"/>
    </source>
</evidence>
<protein>
    <submittedName>
        <fullName evidence="2">Uncharacterized protein</fullName>
    </submittedName>
</protein>
<reference evidence="2" key="2">
    <citation type="submission" date="2020-09" db="EMBL/GenBank/DDBJ databases">
        <authorList>
            <person name="Sun Q."/>
            <person name="Zhou Y."/>
        </authorList>
    </citation>
    <scope>NUCLEOTIDE SEQUENCE</scope>
    <source>
        <strain evidence="2">CGMCC 1.15290</strain>
    </source>
</reference>
<proteinExistence type="predicted"/>
<feature type="signal peptide" evidence="1">
    <location>
        <begin position="1"/>
        <end position="21"/>
    </location>
</feature>